<evidence type="ECO:0000256" key="1">
    <source>
        <dbReference type="SAM" id="MobiDB-lite"/>
    </source>
</evidence>
<dbReference type="AlphaFoldDB" id="A0A0G2HW22"/>
<dbReference type="Proteomes" id="UP000034164">
    <property type="component" value="Unassembled WGS sequence"/>
</dbReference>
<dbReference type="OrthoDB" id="4188439at2759"/>
<sequence>MSASGSPLTSHLSPPRWYGWTDSKQRQTALENTAQATRPLTDSPIPMKSFTPTENQTPTTDYSFSTHFTALERKPSVISQTMPNMGSSNNQGSYSQKETALENTVQSIQPPTEHLTPPDNSNLNSGSSLSDDFATAEARTMLASRAMPDAALTEGPKFYPTRELQMPRSGTCAQIGLLLIALLPLLIIPAFCTVAFVGLWIPKQGGQHADALPQPAVPSVSSTQLSMAGETRTMQPTSGLAESTKVVEDPAISIYPGGVDLKGGISP</sequence>
<comment type="caution">
    <text evidence="3">The sequence shown here is derived from an EMBL/GenBank/DDBJ whole genome shotgun (WGS) entry which is preliminary data.</text>
</comment>
<dbReference type="EMBL" id="LCZI01001147">
    <property type="protein sequence ID" value="KKZ62288.1"/>
    <property type="molecule type" value="Genomic_DNA"/>
</dbReference>
<feature type="compositionally biased region" description="Low complexity" evidence="1">
    <location>
        <begin position="119"/>
        <end position="130"/>
    </location>
</feature>
<feature type="region of interest" description="Disordered" evidence="1">
    <location>
        <begin position="79"/>
        <end position="130"/>
    </location>
</feature>
<feature type="transmembrane region" description="Helical" evidence="2">
    <location>
        <begin position="175"/>
        <end position="201"/>
    </location>
</feature>
<feature type="compositionally biased region" description="Polar residues" evidence="1">
    <location>
        <begin position="1"/>
        <end position="12"/>
    </location>
</feature>
<feature type="compositionally biased region" description="Polar residues" evidence="1">
    <location>
        <begin position="50"/>
        <end position="62"/>
    </location>
</feature>
<evidence type="ECO:0000313" key="4">
    <source>
        <dbReference type="Proteomes" id="UP000034164"/>
    </source>
</evidence>
<keyword evidence="2" id="KW-1133">Transmembrane helix</keyword>
<feature type="region of interest" description="Disordered" evidence="1">
    <location>
        <begin position="1"/>
        <end position="62"/>
    </location>
</feature>
<reference evidence="4" key="1">
    <citation type="journal article" date="2015" name="PLoS Genet.">
        <title>The dynamic genome and transcriptome of the human fungal pathogen Blastomyces and close relative Emmonsia.</title>
        <authorList>
            <person name="Munoz J.F."/>
            <person name="Gauthier G.M."/>
            <person name="Desjardins C.A."/>
            <person name="Gallo J.E."/>
            <person name="Holder J."/>
            <person name="Sullivan T.D."/>
            <person name="Marty A.J."/>
            <person name="Carmen J.C."/>
            <person name="Chen Z."/>
            <person name="Ding L."/>
            <person name="Gujja S."/>
            <person name="Magrini V."/>
            <person name="Misas E."/>
            <person name="Mitreva M."/>
            <person name="Priest M."/>
            <person name="Saif S."/>
            <person name="Whiston E.A."/>
            <person name="Young S."/>
            <person name="Zeng Q."/>
            <person name="Goldman W.E."/>
            <person name="Mardis E.R."/>
            <person name="Taylor J.W."/>
            <person name="McEwen J.G."/>
            <person name="Clay O.K."/>
            <person name="Klein B.S."/>
            <person name="Cuomo C.A."/>
        </authorList>
    </citation>
    <scope>NUCLEOTIDE SEQUENCE [LARGE SCALE GENOMIC DNA]</scope>
    <source>
        <strain evidence="4">UAMH 3008</strain>
    </source>
</reference>
<organism evidence="3 4">
    <name type="scientific">[Emmonsia] crescens</name>
    <dbReference type="NCBI Taxonomy" id="73230"/>
    <lineage>
        <taxon>Eukaryota</taxon>
        <taxon>Fungi</taxon>
        <taxon>Dikarya</taxon>
        <taxon>Ascomycota</taxon>
        <taxon>Pezizomycotina</taxon>
        <taxon>Eurotiomycetes</taxon>
        <taxon>Eurotiomycetidae</taxon>
        <taxon>Onygenales</taxon>
        <taxon>Ajellomycetaceae</taxon>
        <taxon>Emergomyces</taxon>
    </lineage>
</organism>
<name>A0A0G2HW22_9EURO</name>
<proteinExistence type="predicted"/>
<gene>
    <name evidence="3" type="ORF">EMCG_00457</name>
</gene>
<feature type="compositionally biased region" description="Polar residues" evidence="1">
    <location>
        <begin position="79"/>
        <end position="110"/>
    </location>
</feature>
<dbReference type="VEuPathDB" id="FungiDB:EMCG_00457"/>
<protein>
    <submittedName>
        <fullName evidence="3">Uncharacterized protein</fullName>
    </submittedName>
</protein>
<keyword evidence="2" id="KW-0472">Membrane</keyword>
<accession>A0A0G2HW22</accession>
<evidence type="ECO:0000256" key="2">
    <source>
        <dbReference type="SAM" id="Phobius"/>
    </source>
</evidence>
<keyword evidence="2" id="KW-0812">Transmembrane</keyword>
<feature type="compositionally biased region" description="Polar residues" evidence="1">
    <location>
        <begin position="26"/>
        <end position="40"/>
    </location>
</feature>
<evidence type="ECO:0000313" key="3">
    <source>
        <dbReference type="EMBL" id="KKZ62288.1"/>
    </source>
</evidence>